<dbReference type="RefSeq" id="WP_204699566.1">
    <property type="nucleotide sequence ID" value="NZ_JAFBEC010000017.1"/>
</dbReference>
<evidence type="ECO:0000313" key="1">
    <source>
        <dbReference type="EMBL" id="MBM7634803.1"/>
    </source>
</evidence>
<dbReference type="Proteomes" id="UP000741863">
    <property type="component" value="Unassembled WGS sequence"/>
</dbReference>
<dbReference type="SUPFAM" id="SSF82784">
    <property type="entry name" value="OsmC-like"/>
    <property type="match status" value="1"/>
</dbReference>
<dbReference type="Pfam" id="PF02566">
    <property type="entry name" value="OsmC"/>
    <property type="match status" value="1"/>
</dbReference>
<dbReference type="InterPro" id="IPR015946">
    <property type="entry name" value="KH_dom-like_a/b"/>
</dbReference>
<gene>
    <name evidence="1" type="ORF">JOD17_003929</name>
</gene>
<sequence length="128" mass="14400">MKFTIHNDEAFETEAPFGPLVISGNDEFGYRPYQLLVSSIAGCSASVFRKILRKRRVEFEDIVVEAEVTRNDNPPSEVQAVHLHFTVAARGVSEEQLQKMLHVASKNCPIVQSVNQSIEIKETLTLRT</sequence>
<name>A0ABS2PH85_9BACL</name>
<organism evidence="1 2">
    <name type="scientific">Geomicrobium sediminis</name>
    <dbReference type="NCBI Taxonomy" id="1347788"/>
    <lineage>
        <taxon>Bacteria</taxon>
        <taxon>Bacillati</taxon>
        <taxon>Bacillota</taxon>
        <taxon>Bacilli</taxon>
        <taxon>Bacillales</taxon>
        <taxon>Geomicrobium</taxon>
    </lineage>
</organism>
<dbReference type="Gene3D" id="3.30.300.20">
    <property type="match status" value="1"/>
</dbReference>
<protein>
    <submittedName>
        <fullName evidence="1">OsmC-like protein</fullName>
    </submittedName>
</protein>
<accession>A0ABS2PH85</accession>
<comment type="caution">
    <text evidence="1">The sequence shown here is derived from an EMBL/GenBank/DDBJ whole genome shotgun (WGS) entry which is preliminary data.</text>
</comment>
<dbReference type="PANTHER" id="PTHR34352:SF1">
    <property type="entry name" value="PROTEIN YHFA"/>
    <property type="match status" value="1"/>
</dbReference>
<reference evidence="1 2" key="1">
    <citation type="submission" date="2021-01" db="EMBL/GenBank/DDBJ databases">
        <title>Genomic Encyclopedia of Type Strains, Phase IV (KMG-IV): sequencing the most valuable type-strain genomes for metagenomic binning, comparative biology and taxonomic classification.</title>
        <authorList>
            <person name="Goeker M."/>
        </authorList>
    </citation>
    <scope>NUCLEOTIDE SEQUENCE [LARGE SCALE GENOMIC DNA]</scope>
    <source>
        <strain evidence="1 2">DSM 25540</strain>
    </source>
</reference>
<dbReference type="InterPro" id="IPR003718">
    <property type="entry name" value="OsmC/Ohr_fam"/>
</dbReference>
<evidence type="ECO:0000313" key="2">
    <source>
        <dbReference type="Proteomes" id="UP000741863"/>
    </source>
</evidence>
<proteinExistence type="predicted"/>
<dbReference type="EMBL" id="JAFBEC010000017">
    <property type="protein sequence ID" value="MBM7634803.1"/>
    <property type="molecule type" value="Genomic_DNA"/>
</dbReference>
<dbReference type="InterPro" id="IPR036102">
    <property type="entry name" value="OsmC/Ohrsf"/>
</dbReference>
<keyword evidence="2" id="KW-1185">Reference proteome</keyword>
<dbReference type="PANTHER" id="PTHR34352">
    <property type="entry name" value="PROTEIN YHFA"/>
    <property type="match status" value="1"/>
</dbReference>